<feature type="transmembrane region" description="Helical" evidence="1">
    <location>
        <begin position="69"/>
        <end position="94"/>
    </location>
</feature>
<evidence type="ECO:0000313" key="3">
    <source>
        <dbReference type="Proteomes" id="UP000000822"/>
    </source>
</evidence>
<sequence>MKNNDTIYGIVVHTVNWILLGFIGFIAFFLVVNISPGPKPYGLIFGYIIVMLLIWGWNYWYQSYKKRKWIVLTVGTIFYFVIALFLLGVVVPFLSKIIYSYDNTGQYEDRIGEEYDGDVPIALLYIDNKIVGLTEANISWNTDYIGSQKTIEDIEQFASSLNETNISSGKKVFLDLIENEENGGGGDIWTDSKITVSLLNDNERIELELDESRELLFPKKTGNYVLEVEFVNSAGKAQYVGNVVIE</sequence>
<dbReference type="eggNOG" id="ENOG5032W4N">
    <property type="taxonomic scope" value="Bacteria"/>
</dbReference>
<gene>
    <name evidence="2" type="ordered locus">OB0769</name>
</gene>
<dbReference type="Proteomes" id="UP000000822">
    <property type="component" value="Chromosome"/>
</dbReference>
<dbReference type="HOGENOM" id="CLU_1128170_0_0_9"/>
<reference evidence="2 3" key="1">
    <citation type="journal article" date="2001" name="FEMS Microbiol. Lett.">
        <title>Oceanobacillus iheyensis gen. nov., sp. nov., a deep-sea extremely halotolerant and alkaliphilic species isolated from a depth of 1050 m on the Iheya Ridge.</title>
        <authorList>
            <person name="Lu J."/>
            <person name="Nogi Y."/>
            <person name="Takami H."/>
        </authorList>
    </citation>
    <scope>NUCLEOTIDE SEQUENCE [LARGE SCALE GENOMIC DNA]</scope>
    <source>
        <strain evidence="3">DSM 14371 / CIP 107618 / JCM 11309 / KCTC 3954 / HTE831</strain>
    </source>
</reference>
<dbReference type="RefSeq" id="WP_011065177.1">
    <property type="nucleotide sequence ID" value="NC_004193.1"/>
</dbReference>
<dbReference type="EMBL" id="BA000028">
    <property type="protein sequence ID" value="BAC12725.1"/>
    <property type="molecule type" value="Genomic_DNA"/>
</dbReference>
<reference evidence="2 3" key="2">
    <citation type="journal article" date="2002" name="Nucleic Acids Res.">
        <title>Genome sequence of Oceanobacillus iheyensis isolated from the Iheya Ridge and its unexpected adaptive capabilities to extreme environments.</title>
        <authorList>
            <person name="Takami H."/>
            <person name="Takaki Y."/>
            <person name="Uchiyama I."/>
        </authorList>
    </citation>
    <scope>NUCLEOTIDE SEQUENCE [LARGE SCALE GENOMIC DNA]</scope>
    <source>
        <strain evidence="3">DSM 14371 / CIP 107618 / JCM 11309 / KCTC 3954 / HTE831</strain>
    </source>
</reference>
<keyword evidence="1" id="KW-0812">Transmembrane</keyword>
<keyword evidence="1" id="KW-0472">Membrane</keyword>
<accession>Q8ES74</accession>
<feature type="transmembrane region" description="Helical" evidence="1">
    <location>
        <begin position="7"/>
        <end position="34"/>
    </location>
</feature>
<protein>
    <submittedName>
        <fullName evidence="2">Uncharacterized protein</fullName>
    </submittedName>
</protein>
<feature type="transmembrane region" description="Helical" evidence="1">
    <location>
        <begin position="40"/>
        <end position="57"/>
    </location>
</feature>
<evidence type="ECO:0000256" key="1">
    <source>
        <dbReference type="SAM" id="Phobius"/>
    </source>
</evidence>
<evidence type="ECO:0000313" key="2">
    <source>
        <dbReference type="EMBL" id="BAC12725.1"/>
    </source>
</evidence>
<name>Q8ES74_OCEIH</name>
<proteinExistence type="predicted"/>
<keyword evidence="3" id="KW-1185">Reference proteome</keyword>
<dbReference type="AlphaFoldDB" id="Q8ES74"/>
<dbReference type="KEGG" id="oih:OB0769"/>
<keyword evidence="1" id="KW-1133">Transmembrane helix</keyword>
<organism evidence="2 3">
    <name type="scientific">Oceanobacillus iheyensis (strain DSM 14371 / CIP 107618 / JCM 11309 / KCTC 3954 / HTE831)</name>
    <dbReference type="NCBI Taxonomy" id="221109"/>
    <lineage>
        <taxon>Bacteria</taxon>
        <taxon>Bacillati</taxon>
        <taxon>Bacillota</taxon>
        <taxon>Bacilli</taxon>
        <taxon>Bacillales</taxon>
        <taxon>Bacillaceae</taxon>
        <taxon>Oceanobacillus</taxon>
    </lineage>
</organism>